<sequence>MLPISPRTRRLAAAIQVRPTAEGINDFLIFVGRLLHITAVDILRGRHLRTVFRQVSDIVAGVGATVVGLGMMFVVFFMSFFTGTTVGLQAVPGLERVGAQSLVGLVASYANVREVTPIIAGIALIFQLGAAFTAEIGAMRISEEIDALEAMAINSLSYLVATRVVATLIALIPLHLIALFAAFFATKLISVGFFGVSPGIYDYYFHLYLPPIDVFYSVVKVVVFAFIIMVIHCYRGFTAAGGPVGVGIATGRAIRESMVAIVMVNLLLSYIFWGQGGTVSLTG</sequence>
<accession>A0ABV4QSV3</accession>
<evidence type="ECO:0000313" key="3">
    <source>
        <dbReference type="Proteomes" id="UP001569904"/>
    </source>
</evidence>
<evidence type="ECO:0000313" key="2">
    <source>
        <dbReference type="EMBL" id="MFA1553682.1"/>
    </source>
</evidence>
<dbReference type="Pfam" id="PF02405">
    <property type="entry name" value="MlaE"/>
    <property type="match status" value="1"/>
</dbReference>
<name>A0ABV4QSV3_9ACTN</name>
<dbReference type="Proteomes" id="UP001569904">
    <property type="component" value="Unassembled WGS sequence"/>
</dbReference>
<keyword evidence="1" id="KW-1133">Transmembrane helix</keyword>
<protein>
    <submittedName>
        <fullName evidence="2">ABC transporter permease</fullName>
    </submittedName>
</protein>
<gene>
    <name evidence="2" type="ORF">SM436_08270</name>
</gene>
<dbReference type="PANTHER" id="PTHR30188:SF13">
    <property type="entry name" value="CONSERVED HYPOTHETICAL INTEGRAL MEMBRANE PROTEIN YRBE3B"/>
    <property type="match status" value="1"/>
</dbReference>
<dbReference type="InterPro" id="IPR030802">
    <property type="entry name" value="Permease_MalE"/>
</dbReference>
<feature type="transmembrane region" description="Helical" evidence="1">
    <location>
        <begin position="160"/>
        <end position="185"/>
    </location>
</feature>
<keyword evidence="1" id="KW-0812">Transmembrane</keyword>
<feature type="transmembrane region" description="Helical" evidence="1">
    <location>
        <begin position="118"/>
        <end position="139"/>
    </location>
</feature>
<dbReference type="PANTHER" id="PTHR30188">
    <property type="entry name" value="ABC TRANSPORTER PERMEASE PROTEIN-RELATED"/>
    <property type="match status" value="1"/>
</dbReference>
<feature type="transmembrane region" description="Helical" evidence="1">
    <location>
        <begin position="214"/>
        <end position="234"/>
    </location>
</feature>
<comment type="caution">
    <text evidence="2">The sequence shown here is derived from an EMBL/GenBank/DDBJ whole genome shotgun (WGS) entry which is preliminary data.</text>
</comment>
<evidence type="ECO:0000256" key="1">
    <source>
        <dbReference type="SAM" id="Phobius"/>
    </source>
</evidence>
<organism evidence="2 3">
    <name type="scientific">Actinomadura chokoriensis</name>
    <dbReference type="NCBI Taxonomy" id="454156"/>
    <lineage>
        <taxon>Bacteria</taxon>
        <taxon>Bacillati</taxon>
        <taxon>Actinomycetota</taxon>
        <taxon>Actinomycetes</taxon>
        <taxon>Streptosporangiales</taxon>
        <taxon>Thermomonosporaceae</taxon>
        <taxon>Actinomadura</taxon>
    </lineage>
</organism>
<keyword evidence="1" id="KW-0472">Membrane</keyword>
<dbReference type="EMBL" id="JAXCEH010000003">
    <property type="protein sequence ID" value="MFA1553682.1"/>
    <property type="molecule type" value="Genomic_DNA"/>
</dbReference>
<dbReference type="RefSeq" id="WP_371940071.1">
    <property type="nucleotide sequence ID" value="NZ_JAXCEH010000003.1"/>
</dbReference>
<feature type="transmembrane region" description="Helical" evidence="1">
    <location>
        <begin position="58"/>
        <end position="81"/>
    </location>
</feature>
<keyword evidence="3" id="KW-1185">Reference proteome</keyword>
<feature type="transmembrane region" description="Helical" evidence="1">
    <location>
        <begin position="254"/>
        <end position="273"/>
    </location>
</feature>
<proteinExistence type="predicted"/>
<reference evidence="2 3" key="1">
    <citation type="submission" date="2023-11" db="EMBL/GenBank/DDBJ databases">
        <title>Actinomadura monticuli sp. nov., isolated from volcanic ash.</title>
        <authorList>
            <person name="Lee S.D."/>
            <person name="Yang H."/>
            <person name="Kim I.S."/>
        </authorList>
    </citation>
    <scope>NUCLEOTIDE SEQUENCE [LARGE SCALE GENOMIC DNA]</scope>
    <source>
        <strain evidence="2 3">DSM 45346</strain>
    </source>
</reference>